<dbReference type="EnsemblPlants" id="MELO3C028260.2.1">
    <property type="protein sequence ID" value="MELO3C028260.2.1"/>
    <property type="gene ID" value="MELO3C028260.2"/>
</dbReference>
<evidence type="ECO:0000313" key="2">
    <source>
        <dbReference type="EnsemblPlants" id="MELO3C028260.2.1"/>
    </source>
</evidence>
<feature type="region of interest" description="Disordered" evidence="1">
    <location>
        <begin position="1"/>
        <end position="37"/>
    </location>
</feature>
<reference evidence="2" key="1">
    <citation type="submission" date="2023-03" db="UniProtKB">
        <authorList>
            <consortium name="EnsemblPlants"/>
        </authorList>
    </citation>
    <scope>IDENTIFICATION</scope>
</reference>
<dbReference type="Gramene" id="MELO3C028260.2.1">
    <property type="protein sequence ID" value="MELO3C028260.2.1"/>
    <property type="gene ID" value="MELO3C028260.2"/>
</dbReference>
<evidence type="ECO:0000256" key="1">
    <source>
        <dbReference type="SAM" id="MobiDB-lite"/>
    </source>
</evidence>
<sequence>MLPDTFSQGIGRKRARWRGNCGATQNGPKDDQCFQRV</sequence>
<dbReference type="AlphaFoldDB" id="A0A9I9E3R8"/>
<feature type="compositionally biased region" description="Basic and acidic residues" evidence="1">
    <location>
        <begin position="28"/>
        <end position="37"/>
    </location>
</feature>
<accession>A0A9I9E3R8</accession>
<organism evidence="2">
    <name type="scientific">Cucumis melo</name>
    <name type="common">Muskmelon</name>
    <dbReference type="NCBI Taxonomy" id="3656"/>
    <lineage>
        <taxon>Eukaryota</taxon>
        <taxon>Viridiplantae</taxon>
        <taxon>Streptophyta</taxon>
        <taxon>Embryophyta</taxon>
        <taxon>Tracheophyta</taxon>
        <taxon>Spermatophyta</taxon>
        <taxon>Magnoliopsida</taxon>
        <taxon>eudicotyledons</taxon>
        <taxon>Gunneridae</taxon>
        <taxon>Pentapetalae</taxon>
        <taxon>rosids</taxon>
        <taxon>fabids</taxon>
        <taxon>Cucurbitales</taxon>
        <taxon>Cucurbitaceae</taxon>
        <taxon>Benincaseae</taxon>
        <taxon>Cucumis</taxon>
    </lineage>
</organism>
<protein>
    <submittedName>
        <fullName evidence="2">Uncharacterized protein</fullName>
    </submittedName>
</protein>
<proteinExistence type="predicted"/>
<name>A0A9I9E3R8_CUCME</name>